<dbReference type="RefSeq" id="WP_146917840.1">
    <property type="nucleotide sequence ID" value="NZ_CP042430.1"/>
</dbReference>
<feature type="domain" description="Endoribonuclease L-PSP/chorismate mutase-like" evidence="1">
    <location>
        <begin position="5"/>
        <end position="137"/>
    </location>
</feature>
<keyword evidence="3" id="KW-1185">Reference proteome</keyword>
<dbReference type="Gene3D" id="3.30.1330.40">
    <property type="entry name" value="RutC-like"/>
    <property type="match status" value="1"/>
</dbReference>
<dbReference type="Pfam" id="PF14588">
    <property type="entry name" value="YjgF_endoribonc"/>
    <property type="match status" value="1"/>
</dbReference>
<dbReference type="SUPFAM" id="SSF55298">
    <property type="entry name" value="YjgF-like"/>
    <property type="match status" value="1"/>
</dbReference>
<dbReference type="Proteomes" id="UP000321805">
    <property type="component" value="Chromosome"/>
</dbReference>
<evidence type="ECO:0000313" key="3">
    <source>
        <dbReference type="Proteomes" id="UP000321805"/>
    </source>
</evidence>
<protein>
    <submittedName>
        <fullName evidence="2">RidA family protein</fullName>
    </submittedName>
</protein>
<dbReference type="OrthoDB" id="9806229at2"/>
<dbReference type="EMBL" id="CP042430">
    <property type="protein sequence ID" value="QEC47415.1"/>
    <property type="molecule type" value="Genomic_DNA"/>
</dbReference>
<dbReference type="InterPro" id="IPR013813">
    <property type="entry name" value="Endoribo_LPSP/chorism_mut-like"/>
</dbReference>
<proteinExistence type="predicted"/>
<dbReference type="InterPro" id="IPR035959">
    <property type="entry name" value="RutC-like_sf"/>
</dbReference>
<reference evidence="2 3" key="1">
    <citation type="journal article" date="2018" name="J. Microbiol.">
        <title>Baekduia soli gen. nov., sp. nov., a novel bacterium isolated from the soil of Baekdu Mountain and proposal of a novel family name, Baekduiaceae fam. nov.</title>
        <authorList>
            <person name="An D.S."/>
            <person name="Siddiqi M.Z."/>
            <person name="Kim K.H."/>
            <person name="Yu H.S."/>
            <person name="Im W.T."/>
        </authorList>
    </citation>
    <scope>NUCLEOTIDE SEQUENCE [LARGE SCALE GENOMIC DNA]</scope>
    <source>
        <strain evidence="2 3">BR7-21</strain>
    </source>
</reference>
<gene>
    <name evidence="2" type="ORF">FSW04_07360</name>
</gene>
<dbReference type="CDD" id="cd02199">
    <property type="entry name" value="YjgF_YER057c_UK114_like_1"/>
    <property type="match status" value="1"/>
</dbReference>
<evidence type="ECO:0000313" key="2">
    <source>
        <dbReference type="EMBL" id="QEC47415.1"/>
    </source>
</evidence>
<sequence length="157" mass="16373">MGVIEDRLDELGLRLPAPPAAPAGQRLPFELVRVHGDLAFVSGHGPFDGARLLTTGRVGGEVSPEQGYDAARATALSMLASLRQELGDLDRVAAWVKVLGFVTCAEGYTATPAAINGFSDLILQLWGDAGRHARSAIGAGELPFGMPIEVEAVVALA</sequence>
<evidence type="ECO:0000259" key="1">
    <source>
        <dbReference type="Pfam" id="PF14588"/>
    </source>
</evidence>
<dbReference type="PANTHER" id="PTHR43760">
    <property type="entry name" value="ENDORIBONUCLEASE-RELATED"/>
    <property type="match status" value="1"/>
</dbReference>
<dbReference type="AlphaFoldDB" id="A0A5B8U3I8"/>
<accession>A0A5B8U3I8</accession>
<organism evidence="2 3">
    <name type="scientific">Baekduia soli</name>
    <dbReference type="NCBI Taxonomy" id="496014"/>
    <lineage>
        <taxon>Bacteria</taxon>
        <taxon>Bacillati</taxon>
        <taxon>Actinomycetota</taxon>
        <taxon>Thermoleophilia</taxon>
        <taxon>Solirubrobacterales</taxon>
        <taxon>Baekduiaceae</taxon>
        <taxon>Baekduia</taxon>
    </lineage>
</organism>
<dbReference type="KEGG" id="bsol:FSW04_07360"/>
<name>A0A5B8U3I8_9ACTN</name>
<dbReference type="PANTHER" id="PTHR43760:SF1">
    <property type="entry name" value="ENDORIBONUCLEASE L-PSP_CHORISMATE MUTASE-LIKE DOMAIN-CONTAINING PROTEIN"/>
    <property type="match status" value="1"/>
</dbReference>